<evidence type="ECO:0000259" key="13">
    <source>
        <dbReference type="SMART" id="SM00563"/>
    </source>
</evidence>
<keyword evidence="6" id="KW-0443">Lipid metabolism</keyword>
<dbReference type="EMBL" id="CAJHUC010002963">
    <property type="protein sequence ID" value="CAD7704851.1"/>
    <property type="molecule type" value="Genomic_DNA"/>
</dbReference>
<evidence type="ECO:0000256" key="9">
    <source>
        <dbReference type="ARBA" id="ARBA00023315"/>
    </source>
</evidence>
<evidence type="ECO:0000256" key="6">
    <source>
        <dbReference type="ARBA" id="ARBA00023098"/>
    </source>
</evidence>
<dbReference type="GO" id="GO:0006644">
    <property type="term" value="P:phospholipid metabolic process"/>
    <property type="evidence" value="ECO:0007669"/>
    <property type="project" value="InterPro"/>
</dbReference>
<keyword evidence="5" id="KW-0999">Mitochondrion inner membrane</keyword>
<dbReference type="GO" id="GO:0008374">
    <property type="term" value="F:O-acyltransferase activity"/>
    <property type="evidence" value="ECO:0007669"/>
    <property type="project" value="TreeGrafter"/>
</dbReference>
<evidence type="ECO:0000256" key="1">
    <source>
        <dbReference type="ARBA" id="ARBA00004137"/>
    </source>
</evidence>
<dbReference type="SMART" id="SM00563">
    <property type="entry name" value="PlsC"/>
    <property type="match status" value="1"/>
</dbReference>
<organism evidence="14 15">
    <name type="scientific">Ostreobium quekettii</name>
    <dbReference type="NCBI Taxonomy" id="121088"/>
    <lineage>
        <taxon>Eukaryota</taxon>
        <taxon>Viridiplantae</taxon>
        <taxon>Chlorophyta</taxon>
        <taxon>core chlorophytes</taxon>
        <taxon>Ulvophyceae</taxon>
        <taxon>TCBD clade</taxon>
        <taxon>Bryopsidales</taxon>
        <taxon>Ostreobineae</taxon>
        <taxon>Ostreobiaceae</taxon>
        <taxon>Ostreobium</taxon>
    </lineage>
</organism>
<dbReference type="Proteomes" id="UP000708148">
    <property type="component" value="Unassembled WGS sequence"/>
</dbReference>
<evidence type="ECO:0000313" key="15">
    <source>
        <dbReference type="Proteomes" id="UP000708148"/>
    </source>
</evidence>
<proteinExistence type="inferred from homology"/>
<keyword evidence="12" id="KW-1133">Transmembrane helix</keyword>
<evidence type="ECO:0000313" key="14">
    <source>
        <dbReference type="EMBL" id="CAD7704851.1"/>
    </source>
</evidence>
<comment type="catalytic activity">
    <reaction evidence="11">
        <text>1'-[1,2-diacyl-sn-glycero-3-phospho],3'-[1-acyl-sn-glycero-3-phospho]-glycerol + a 1,2-diacyl-sn-glycero-3-phosphocholine = a cardiolipin + a 1-acyl-sn-glycero-3-phosphocholine</text>
        <dbReference type="Rhea" id="RHEA:33731"/>
        <dbReference type="ChEBI" id="CHEBI:57643"/>
        <dbReference type="ChEBI" id="CHEBI:58168"/>
        <dbReference type="ChEBI" id="CHEBI:62237"/>
        <dbReference type="ChEBI" id="CHEBI:64743"/>
    </reaction>
    <physiologicalReaction direction="left-to-right" evidence="11">
        <dbReference type="Rhea" id="RHEA:33732"/>
    </physiologicalReaction>
    <physiologicalReaction direction="right-to-left" evidence="11">
        <dbReference type="Rhea" id="RHEA:33733"/>
    </physiologicalReaction>
</comment>
<protein>
    <recommendedName>
        <fullName evidence="12">Tafazzin family protein</fullName>
    </recommendedName>
</protein>
<keyword evidence="15" id="KW-1185">Reference proteome</keyword>
<evidence type="ECO:0000256" key="7">
    <source>
        <dbReference type="ARBA" id="ARBA00023128"/>
    </source>
</evidence>
<dbReference type="GO" id="GO:0005743">
    <property type="term" value="C:mitochondrial inner membrane"/>
    <property type="evidence" value="ECO:0007669"/>
    <property type="project" value="UniProtKB-SubCell"/>
</dbReference>
<dbReference type="AlphaFoldDB" id="A0A8S1JEU2"/>
<dbReference type="GO" id="GO:0005741">
    <property type="term" value="C:mitochondrial outer membrane"/>
    <property type="evidence" value="ECO:0007669"/>
    <property type="project" value="UniProtKB-SubCell"/>
</dbReference>
<dbReference type="InterPro" id="IPR002123">
    <property type="entry name" value="Plipid/glycerol_acylTrfase"/>
</dbReference>
<dbReference type="SUPFAM" id="SSF69593">
    <property type="entry name" value="Glycerol-3-phosphate (1)-acyltransferase"/>
    <property type="match status" value="1"/>
</dbReference>
<evidence type="ECO:0000256" key="8">
    <source>
        <dbReference type="ARBA" id="ARBA00023136"/>
    </source>
</evidence>
<comment type="subcellular location">
    <subcellularLocation>
        <location evidence="1">Mitochondrion inner membrane</location>
        <topology evidence="1">Peripheral membrane protein</topology>
        <orientation evidence="1">Intermembrane side</orientation>
    </subcellularLocation>
    <subcellularLocation>
        <location evidence="10">Mitochondrion outer membrane</location>
        <topology evidence="10">Peripheral membrane protein</topology>
        <orientation evidence="10">Intermembrane side</orientation>
    </subcellularLocation>
</comment>
<dbReference type="Pfam" id="PF01553">
    <property type="entry name" value="Acyltransferase"/>
    <property type="match status" value="1"/>
</dbReference>
<comment type="similarity">
    <text evidence="2 12">Belongs to the taffazin family.</text>
</comment>
<feature type="transmembrane region" description="Helical" evidence="12">
    <location>
        <begin position="20"/>
        <end position="38"/>
    </location>
</feature>
<sequence length="276" mass="30279">MDSLVDEPDLSDLRSAPWGPLGRGVVIAAVATFGRFVMTVMNTTRVVNESSAHDAIMARPRDVGLVTVSNHTSTFDDPGVISILAPGKYFLQEYFHGGTRWSVCAEDICFRNEFLRQFFLTGKTLPITRGGGVSQPVLQGVSQFVQQGEWLHIFPEGYVGTTGNLRPLKWGIGKIICDAVKETGGEPMVLPIYHSGMEQVMPRKARFPRWGNEVRVVVGRPLDLSGLTCNCGKEGTEQQAWKDITEHIRRALMELQDGEAQNGARTFVNGGASNGE</sequence>
<evidence type="ECO:0000256" key="5">
    <source>
        <dbReference type="ARBA" id="ARBA00022792"/>
    </source>
</evidence>
<dbReference type="PANTHER" id="PTHR12497">
    <property type="entry name" value="TAZ PROTEIN TAFAZZIN"/>
    <property type="match status" value="1"/>
</dbReference>
<keyword evidence="3" id="KW-0808">Transferase</keyword>
<evidence type="ECO:0000256" key="12">
    <source>
        <dbReference type="RuleBase" id="RU365062"/>
    </source>
</evidence>
<keyword evidence="9" id="KW-0012">Acyltransferase</keyword>
<reference evidence="14" key="1">
    <citation type="submission" date="2020-12" db="EMBL/GenBank/DDBJ databases">
        <authorList>
            <person name="Iha C."/>
        </authorList>
    </citation>
    <scope>NUCLEOTIDE SEQUENCE</scope>
</reference>
<dbReference type="PANTHER" id="PTHR12497:SF0">
    <property type="entry name" value="TAFAZZIN"/>
    <property type="match status" value="1"/>
</dbReference>
<keyword evidence="7" id="KW-0496">Mitochondrion</keyword>
<evidence type="ECO:0000256" key="4">
    <source>
        <dbReference type="ARBA" id="ARBA00022787"/>
    </source>
</evidence>
<evidence type="ECO:0000256" key="10">
    <source>
        <dbReference type="ARBA" id="ARBA00024323"/>
    </source>
</evidence>
<keyword evidence="12" id="KW-0812">Transmembrane</keyword>
<dbReference type="PRINTS" id="PR00979">
    <property type="entry name" value="TAFAZZIN"/>
</dbReference>
<evidence type="ECO:0000256" key="3">
    <source>
        <dbReference type="ARBA" id="ARBA00022679"/>
    </source>
</evidence>
<keyword evidence="4" id="KW-1000">Mitochondrion outer membrane</keyword>
<feature type="domain" description="Phospholipid/glycerol acyltransferase" evidence="13">
    <location>
        <begin position="65"/>
        <end position="197"/>
    </location>
</feature>
<accession>A0A8S1JEU2</accession>
<name>A0A8S1JEU2_9CHLO</name>
<dbReference type="OrthoDB" id="193467at2759"/>
<dbReference type="InterPro" id="IPR000872">
    <property type="entry name" value="Tafazzin"/>
</dbReference>
<dbReference type="CDD" id="cd07989">
    <property type="entry name" value="LPLAT_AGPAT-like"/>
    <property type="match status" value="1"/>
</dbReference>
<keyword evidence="8 12" id="KW-0472">Membrane</keyword>
<evidence type="ECO:0000256" key="2">
    <source>
        <dbReference type="ARBA" id="ARBA00010524"/>
    </source>
</evidence>
<gene>
    <name evidence="14" type="ORF">OSTQU699_LOCUS10206</name>
</gene>
<comment type="caution">
    <text evidence="14">The sequence shown here is derived from an EMBL/GenBank/DDBJ whole genome shotgun (WGS) entry which is preliminary data.</text>
</comment>
<evidence type="ECO:0000256" key="11">
    <source>
        <dbReference type="ARBA" id="ARBA00047906"/>
    </source>
</evidence>